<dbReference type="InterPro" id="IPR009057">
    <property type="entry name" value="Homeodomain-like_sf"/>
</dbReference>
<comment type="caution">
    <text evidence="1">The sequence shown here is derived from an EMBL/GenBank/DDBJ whole genome shotgun (WGS) entry which is preliminary data.</text>
</comment>
<reference evidence="2" key="1">
    <citation type="journal article" date="2019" name="Int. J. Syst. Evol. Microbiol.">
        <title>The Global Catalogue of Microorganisms (GCM) 10K type strain sequencing project: providing services to taxonomists for standard genome sequencing and annotation.</title>
        <authorList>
            <consortium name="The Broad Institute Genomics Platform"/>
            <consortium name="The Broad Institute Genome Sequencing Center for Infectious Disease"/>
            <person name="Wu L."/>
            <person name="Ma J."/>
        </authorList>
    </citation>
    <scope>NUCLEOTIDE SEQUENCE [LARGE SCALE GENOMIC DNA]</scope>
    <source>
        <strain evidence="2">NBRC 103632</strain>
    </source>
</reference>
<dbReference type="Proteomes" id="UP001595957">
    <property type="component" value="Unassembled WGS sequence"/>
</dbReference>
<evidence type="ECO:0000313" key="2">
    <source>
        <dbReference type="Proteomes" id="UP001595957"/>
    </source>
</evidence>
<dbReference type="SUPFAM" id="SSF46689">
    <property type="entry name" value="Homeodomain-like"/>
    <property type="match status" value="1"/>
</dbReference>
<dbReference type="InterPro" id="IPR036271">
    <property type="entry name" value="Tet_transcr_reg_TetR-rel_C_sf"/>
</dbReference>
<organism evidence="1 2">
    <name type="scientific">Sphingobium tyrosinilyticum</name>
    <dbReference type="NCBI Taxonomy" id="2715436"/>
    <lineage>
        <taxon>Bacteria</taxon>
        <taxon>Pseudomonadati</taxon>
        <taxon>Pseudomonadota</taxon>
        <taxon>Alphaproteobacteria</taxon>
        <taxon>Sphingomonadales</taxon>
        <taxon>Sphingomonadaceae</taxon>
        <taxon>Sphingobium</taxon>
    </lineage>
</organism>
<gene>
    <name evidence="1" type="ORF">ACFO3E_16585</name>
</gene>
<protein>
    <submittedName>
        <fullName evidence="1">Helix-turn-helix domain-containing protein</fullName>
    </submittedName>
</protein>
<dbReference type="Gene3D" id="1.10.357.10">
    <property type="entry name" value="Tetracycline Repressor, domain 2"/>
    <property type="match status" value="1"/>
</dbReference>
<dbReference type="RefSeq" id="WP_380806395.1">
    <property type="nucleotide sequence ID" value="NZ_JBHSFZ010000058.1"/>
</dbReference>
<keyword evidence="2" id="KW-1185">Reference proteome</keyword>
<name>A0ABV9F6A0_9SPHN</name>
<proteinExistence type="predicted"/>
<sequence>MEEAPLSRSHVKRTVGRPRRLTLEAIVDAACELGLARFEMNLLAERLNTGVATLYGYVRSKEELEQMMLQRLACAADVCESADTWQDLLREHAAASVRASEALPHLLANLVNGEPNERENAYATAVISKLSSCGLSEADAVTLYIEVTQTVIGAAICRARAKRLKERDPEFANRSSSALGDHRPTVERIIRDYELRGRD</sequence>
<accession>A0ABV9F6A0</accession>
<dbReference type="EMBL" id="JBHSFZ010000058">
    <property type="protein sequence ID" value="MFC4595779.1"/>
    <property type="molecule type" value="Genomic_DNA"/>
</dbReference>
<evidence type="ECO:0000313" key="1">
    <source>
        <dbReference type="EMBL" id="MFC4595779.1"/>
    </source>
</evidence>
<dbReference type="SUPFAM" id="SSF48498">
    <property type="entry name" value="Tetracyclin repressor-like, C-terminal domain"/>
    <property type="match status" value="1"/>
</dbReference>